<accession>A0ABW0LKC8</accession>
<dbReference type="Gene3D" id="2.60.120.280">
    <property type="entry name" value="Regulatory protein AraC"/>
    <property type="match status" value="1"/>
</dbReference>
<dbReference type="PRINTS" id="PR00032">
    <property type="entry name" value="HTHARAC"/>
</dbReference>
<dbReference type="SMART" id="SM00342">
    <property type="entry name" value="HTH_ARAC"/>
    <property type="match status" value="1"/>
</dbReference>
<dbReference type="InterPro" id="IPR009057">
    <property type="entry name" value="Homeodomain-like_sf"/>
</dbReference>
<evidence type="ECO:0000256" key="2">
    <source>
        <dbReference type="ARBA" id="ARBA00023125"/>
    </source>
</evidence>
<dbReference type="SUPFAM" id="SSF46689">
    <property type="entry name" value="Homeodomain-like"/>
    <property type="match status" value="2"/>
</dbReference>
<gene>
    <name evidence="5" type="ORF">ACFPM4_16640</name>
</gene>
<keyword evidence="2" id="KW-0238">DNA-binding</keyword>
<name>A0ABW0LKC8_9BACI</name>
<dbReference type="PANTHER" id="PTHR43280">
    <property type="entry name" value="ARAC-FAMILY TRANSCRIPTIONAL REGULATOR"/>
    <property type="match status" value="1"/>
</dbReference>
<dbReference type="Gene3D" id="1.10.10.60">
    <property type="entry name" value="Homeodomain-like"/>
    <property type="match status" value="2"/>
</dbReference>
<proteinExistence type="predicted"/>
<dbReference type="InterPro" id="IPR037923">
    <property type="entry name" value="HTH-like"/>
</dbReference>
<sequence>MPFDLQSKNYQSYGFLFKGQHQEDIVGLYSMGWEEVKTHTYNWHGMERDEIGKCVFQYTLSGKGAIEINGQYHTLEAGDAFLVQIPSNHRYFLPQSSDAWEFIHITLYGNEARKTYQYLQETKGHIIQVSPDSDLIKLWFTIFEEVSSKKISDSFQASTFGYAFIMELYRYAQNIASSPEKWPEAVTKAIIFMQNNFSKQIGLDDIVDASGLSKYHFTRLFHKVTTLTPIQYLTKIRIDKAIELLRLTNKSIEDVAMEVGYSNGNYFSKVFLKRIGMSPGMFRESKNKIPVDYLVID</sequence>
<feature type="domain" description="HTH araC/xylS-type" evidence="4">
    <location>
        <begin position="187"/>
        <end position="285"/>
    </location>
</feature>
<dbReference type="SUPFAM" id="SSF51215">
    <property type="entry name" value="Regulatory protein AraC"/>
    <property type="match status" value="1"/>
</dbReference>
<dbReference type="PROSITE" id="PS00041">
    <property type="entry name" value="HTH_ARAC_FAMILY_1"/>
    <property type="match status" value="1"/>
</dbReference>
<protein>
    <submittedName>
        <fullName evidence="5">Helix-turn-helix domain-containing protein</fullName>
    </submittedName>
</protein>
<dbReference type="InterPro" id="IPR018060">
    <property type="entry name" value="HTH_AraC"/>
</dbReference>
<keyword evidence="3" id="KW-0804">Transcription</keyword>
<dbReference type="Pfam" id="PF12833">
    <property type="entry name" value="HTH_18"/>
    <property type="match status" value="1"/>
</dbReference>
<reference evidence="6" key="1">
    <citation type="journal article" date="2019" name="Int. J. Syst. Evol. Microbiol.">
        <title>The Global Catalogue of Microorganisms (GCM) 10K type strain sequencing project: providing services to taxonomists for standard genome sequencing and annotation.</title>
        <authorList>
            <consortium name="The Broad Institute Genomics Platform"/>
            <consortium name="The Broad Institute Genome Sequencing Center for Infectious Disease"/>
            <person name="Wu L."/>
            <person name="Ma J."/>
        </authorList>
    </citation>
    <scope>NUCLEOTIDE SEQUENCE [LARGE SCALE GENOMIC DNA]</scope>
    <source>
        <strain evidence="6">CGMCC 1.12237</strain>
    </source>
</reference>
<dbReference type="InterPro" id="IPR003313">
    <property type="entry name" value="AraC-bd"/>
</dbReference>
<comment type="caution">
    <text evidence="5">The sequence shown here is derived from an EMBL/GenBank/DDBJ whole genome shotgun (WGS) entry which is preliminary data.</text>
</comment>
<dbReference type="InterPro" id="IPR020449">
    <property type="entry name" value="Tscrpt_reg_AraC-type_HTH"/>
</dbReference>
<dbReference type="InterPro" id="IPR018062">
    <property type="entry name" value="HTH_AraC-typ_CS"/>
</dbReference>
<dbReference type="EMBL" id="JBHSMC010000025">
    <property type="protein sequence ID" value="MFC5466349.1"/>
    <property type="molecule type" value="Genomic_DNA"/>
</dbReference>
<dbReference type="Pfam" id="PF02311">
    <property type="entry name" value="AraC_binding"/>
    <property type="match status" value="1"/>
</dbReference>
<keyword evidence="6" id="KW-1185">Reference proteome</keyword>
<evidence type="ECO:0000313" key="5">
    <source>
        <dbReference type="EMBL" id="MFC5466349.1"/>
    </source>
</evidence>
<organism evidence="5 6">
    <name type="scientific">Lederbergia graminis</name>
    <dbReference type="NCBI Taxonomy" id="735518"/>
    <lineage>
        <taxon>Bacteria</taxon>
        <taxon>Bacillati</taxon>
        <taxon>Bacillota</taxon>
        <taxon>Bacilli</taxon>
        <taxon>Bacillales</taxon>
        <taxon>Bacillaceae</taxon>
        <taxon>Lederbergia</taxon>
    </lineage>
</organism>
<evidence type="ECO:0000313" key="6">
    <source>
        <dbReference type="Proteomes" id="UP001596147"/>
    </source>
</evidence>
<dbReference type="RefSeq" id="WP_144922176.1">
    <property type="nucleotide sequence ID" value="NZ_JBHSMC010000025.1"/>
</dbReference>
<dbReference type="PANTHER" id="PTHR43280:SF28">
    <property type="entry name" value="HTH-TYPE TRANSCRIPTIONAL ACTIVATOR RHAS"/>
    <property type="match status" value="1"/>
</dbReference>
<dbReference type="PROSITE" id="PS01124">
    <property type="entry name" value="HTH_ARAC_FAMILY_2"/>
    <property type="match status" value="1"/>
</dbReference>
<dbReference type="Proteomes" id="UP001596147">
    <property type="component" value="Unassembled WGS sequence"/>
</dbReference>
<evidence type="ECO:0000259" key="4">
    <source>
        <dbReference type="PROSITE" id="PS01124"/>
    </source>
</evidence>
<evidence type="ECO:0000256" key="3">
    <source>
        <dbReference type="ARBA" id="ARBA00023163"/>
    </source>
</evidence>
<keyword evidence="1" id="KW-0805">Transcription regulation</keyword>
<evidence type="ECO:0000256" key="1">
    <source>
        <dbReference type="ARBA" id="ARBA00023015"/>
    </source>
</evidence>